<organism evidence="1 2">
    <name type="scientific">Coniella lustricola</name>
    <dbReference type="NCBI Taxonomy" id="2025994"/>
    <lineage>
        <taxon>Eukaryota</taxon>
        <taxon>Fungi</taxon>
        <taxon>Dikarya</taxon>
        <taxon>Ascomycota</taxon>
        <taxon>Pezizomycotina</taxon>
        <taxon>Sordariomycetes</taxon>
        <taxon>Sordariomycetidae</taxon>
        <taxon>Diaporthales</taxon>
        <taxon>Schizoparmaceae</taxon>
        <taxon>Coniella</taxon>
    </lineage>
</organism>
<proteinExistence type="predicted"/>
<keyword evidence="2" id="KW-1185">Reference proteome</keyword>
<dbReference type="OrthoDB" id="65445at2759"/>
<dbReference type="AlphaFoldDB" id="A0A2T3ALB3"/>
<dbReference type="Proteomes" id="UP000241462">
    <property type="component" value="Unassembled WGS sequence"/>
</dbReference>
<dbReference type="PANTHER" id="PTHR31723">
    <property type="entry name" value="PATHOGENESIS-RELATED FAMILY PROTEIN"/>
    <property type="match status" value="1"/>
</dbReference>
<dbReference type="InterPro" id="IPR053218">
    <property type="entry name" value="Pathogen-related_defense"/>
</dbReference>
<name>A0A2T3ALB3_9PEZI</name>
<evidence type="ECO:0000313" key="2">
    <source>
        <dbReference type="Proteomes" id="UP000241462"/>
    </source>
</evidence>
<evidence type="ECO:0008006" key="3">
    <source>
        <dbReference type="Google" id="ProtNLM"/>
    </source>
</evidence>
<dbReference type="EMBL" id="KZ678377">
    <property type="protein sequence ID" value="PSS02510.1"/>
    <property type="molecule type" value="Genomic_DNA"/>
</dbReference>
<dbReference type="InterPro" id="IPR032710">
    <property type="entry name" value="NTF2-like_dom_sf"/>
</dbReference>
<sequence>MSKTLVARIRGLFARAATGDQGQDDVAETPPSYPDYMLDPDAVAKDKVKWRHGGPPDYRVTREMWANEKRSNHAFGSLESMVENLVKNWEVEASHKLDAREWRTVDPDKYKFSCNGGPRQDASHMLKVGTYSAVIAGNKYYSPLHSEFDESHKIFRDMMPNFAWEVLEVYSGPPVVVCRWRHWGWMKGDYVGKNEDGDTVTIKAHNEVLDIQGLMVAKVDDKFRVVDLEIWFDSKDMFEQMKPSETTLSKTKMECPLGFKSAVESSEQQTASVEG</sequence>
<dbReference type="Gene3D" id="3.10.450.50">
    <property type="match status" value="1"/>
</dbReference>
<dbReference type="InParanoid" id="A0A2T3ALB3"/>
<reference evidence="1 2" key="1">
    <citation type="journal article" date="2018" name="Mycol. Prog.">
        <title>Coniella lustricola, a new species from submerged detritus.</title>
        <authorList>
            <person name="Raudabaugh D.B."/>
            <person name="Iturriaga T."/>
            <person name="Carver A."/>
            <person name="Mondo S."/>
            <person name="Pangilinan J."/>
            <person name="Lipzen A."/>
            <person name="He G."/>
            <person name="Amirebrahimi M."/>
            <person name="Grigoriev I.V."/>
            <person name="Miller A.N."/>
        </authorList>
    </citation>
    <scope>NUCLEOTIDE SEQUENCE [LARGE SCALE GENOMIC DNA]</scope>
    <source>
        <strain evidence="1 2">B22-T-1</strain>
    </source>
</reference>
<dbReference type="SUPFAM" id="SSF54427">
    <property type="entry name" value="NTF2-like"/>
    <property type="match status" value="1"/>
</dbReference>
<accession>A0A2T3ALB3</accession>
<evidence type="ECO:0000313" key="1">
    <source>
        <dbReference type="EMBL" id="PSS02510.1"/>
    </source>
</evidence>
<gene>
    <name evidence="1" type="ORF">BD289DRAFT_478880</name>
</gene>
<dbReference type="PANTHER" id="PTHR31723:SF10">
    <property type="entry name" value="PATHOGEN-RELATED PROTEIN"/>
    <property type="match status" value="1"/>
</dbReference>
<protein>
    <recommendedName>
        <fullName evidence="3">Pathogen-related protein</fullName>
    </recommendedName>
</protein>